<proteinExistence type="predicted"/>
<dbReference type="AlphaFoldDB" id="A0A699IMI7"/>
<feature type="region of interest" description="Disordered" evidence="1">
    <location>
        <begin position="1"/>
        <end position="21"/>
    </location>
</feature>
<evidence type="ECO:0000256" key="1">
    <source>
        <dbReference type="SAM" id="MobiDB-lite"/>
    </source>
</evidence>
<protein>
    <recommendedName>
        <fullName evidence="3">CCHC-type domain-containing protein</fullName>
    </recommendedName>
</protein>
<feature type="region of interest" description="Disordered" evidence="1">
    <location>
        <begin position="298"/>
        <end position="332"/>
    </location>
</feature>
<feature type="non-terminal residue" evidence="2">
    <location>
        <position position="1"/>
    </location>
</feature>
<comment type="caution">
    <text evidence="2">The sequence shown here is derived from an EMBL/GenBank/DDBJ whole genome shotgun (WGS) entry which is preliminary data.</text>
</comment>
<gene>
    <name evidence="2" type="ORF">Tci_550530</name>
</gene>
<sequence>GRQTSFATSTTRTYTPGESGSISRKQKTVICYNYKGEGHMSKQCTEPRRKQDDSWFKNKVLLVQAQANGQIIHEEELAFLADLGIPEVALMANLSHYGLNSLIEVHNPDNVDNNMINQDVQVIPSSEQSNIVNHLETEITSDSNIISYSQPTKVEVLKEHPKVSIVNTSLKKLKHHLAGFDVVVKEKTMAIAITEDSWGKKFIITALKNDLRKFKGKALVDDVVTSHTIAPETFKVDVEPLAPKLLNNRTAHSDYLRHTREQAAILRKVVEPGKSQNPLNNSLDHACMYTKKFRRVKPSTSASESQPLGNNKKDKIQRPPSSTQKNKVEAHPRIIKSSLKNKNCAVKPKGTASVQHSKLNVNSKLICVKCNGCMLSDNHDLCVLNDVNARAKSKSVKKNSKRKV</sequence>
<dbReference type="Gene3D" id="4.10.60.10">
    <property type="entry name" value="Zinc finger, CCHC-type"/>
    <property type="match status" value="1"/>
</dbReference>
<accession>A0A699IMI7</accession>
<name>A0A699IMI7_TANCI</name>
<feature type="compositionally biased region" description="Polar residues" evidence="1">
    <location>
        <begin position="298"/>
        <end position="309"/>
    </location>
</feature>
<dbReference type="EMBL" id="BKCJ010323341">
    <property type="protein sequence ID" value="GEZ78557.1"/>
    <property type="molecule type" value="Genomic_DNA"/>
</dbReference>
<organism evidence="2">
    <name type="scientific">Tanacetum cinerariifolium</name>
    <name type="common">Dalmatian daisy</name>
    <name type="synonym">Chrysanthemum cinerariifolium</name>
    <dbReference type="NCBI Taxonomy" id="118510"/>
    <lineage>
        <taxon>Eukaryota</taxon>
        <taxon>Viridiplantae</taxon>
        <taxon>Streptophyta</taxon>
        <taxon>Embryophyta</taxon>
        <taxon>Tracheophyta</taxon>
        <taxon>Spermatophyta</taxon>
        <taxon>Magnoliopsida</taxon>
        <taxon>eudicotyledons</taxon>
        <taxon>Gunneridae</taxon>
        <taxon>Pentapetalae</taxon>
        <taxon>asterids</taxon>
        <taxon>campanulids</taxon>
        <taxon>Asterales</taxon>
        <taxon>Asteraceae</taxon>
        <taxon>Asteroideae</taxon>
        <taxon>Anthemideae</taxon>
        <taxon>Anthemidinae</taxon>
        <taxon>Tanacetum</taxon>
    </lineage>
</organism>
<evidence type="ECO:0008006" key="3">
    <source>
        <dbReference type="Google" id="ProtNLM"/>
    </source>
</evidence>
<reference evidence="2" key="1">
    <citation type="journal article" date="2019" name="Sci. Rep.">
        <title>Draft genome of Tanacetum cinerariifolium, the natural source of mosquito coil.</title>
        <authorList>
            <person name="Yamashiro T."/>
            <person name="Shiraishi A."/>
            <person name="Satake H."/>
            <person name="Nakayama K."/>
        </authorList>
    </citation>
    <scope>NUCLEOTIDE SEQUENCE</scope>
</reference>
<feature type="compositionally biased region" description="Low complexity" evidence="1">
    <location>
        <begin position="1"/>
        <end position="15"/>
    </location>
</feature>
<evidence type="ECO:0000313" key="2">
    <source>
        <dbReference type="EMBL" id="GEZ78557.1"/>
    </source>
</evidence>